<evidence type="ECO:0000313" key="4">
    <source>
        <dbReference type="Proteomes" id="UP000051461"/>
    </source>
</evidence>
<keyword evidence="2" id="KW-0446">Lipid-binding</keyword>
<dbReference type="PANTHER" id="PTHR33434">
    <property type="entry name" value="DEGV DOMAIN-CONTAINING PROTEIN DR_1986-RELATED"/>
    <property type="match status" value="1"/>
</dbReference>
<dbReference type="Pfam" id="PF02645">
    <property type="entry name" value="DegV"/>
    <property type="match status" value="1"/>
</dbReference>
<dbReference type="RefSeq" id="WP_057904737.1">
    <property type="nucleotide sequence ID" value="NZ_AZDA01000079.1"/>
</dbReference>
<dbReference type="PANTHER" id="PTHR33434:SF2">
    <property type="entry name" value="FATTY ACID-BINDING PROTEIN TM_1468"/>
    <property type="match status" value="1"/>
</dbReference>
<protein>
    <submittedName>
        <fullName evidence="3">DegV family protein</fullName>
    </submittedName>
</protein>
<dbReference type="EMBL" id="AZDA01000079">
    <property type="protein sequence ID" value="KRK35427.1"/>
    <property type="molecule type" value="Genomic_DNA"/>
</dbReference>
<sequence length="288" mass="31073">MYQLITDSGCDLPFQTLQAHHVAFVSMHFNLDGQEITDDLGQSYDINDCFEKIAAGVMPTTTQVNVGEFLNCFTPYVEAKTPILYLGFSSGLSGTYNSAVQARAMLLEDHPDAEIYVVDSRAASAGLGLMVLDAVAKQAAGMPIAELAQWLTEQRNYYHQWFTVDDLNYLYHGGRLSRTSAALGTLLKIKPVMNVDEPGHLAVVGKVRSRAKSLQALADHILTAMGDQQATTIIIAHSHDQAAAEVVQTKLAAAAPAATIKLLQIGLTISSHTGISCVAVFVHGTIER</sequence>
<comment type="function">
    <text evidence="1">May bind long-chain fatty acids, such as palmitate, and may play a role in lipid transport or fatty acid metabolism.</text>
</comment>
<dbReference type="PROSITE" id="PS51482">
    <property type="entry name" value="DEGV"/>
    <property type="match status" value="1"/>
</dbReference>
<dbReference type="SUPFAM" id="SSF82549">
    <property type="entry name" value="DAK1/DegV-like"/>
    <property type="match status" value="1"/>
</dbReference>
<comment type="caution">
    <text evidence="3">The sequence shown here is derived from an EMBL/GenBank/DDBJ whole genome shotgun (WGS) entry which is preliminary data.</text>
</comment>
<dbReference type="OrthoDB" id="9780660at2"/>
<dbReference type="Gene3D" id="3.40.50.10440">
    <property type="entry name" value="Dihydroxyacetone kinase, domain 1"/>
    <property type="match status" value="1"/>
</dbReference>
<dbReference type="STRING" id="1423726.FC07_GL000154"/>
<name>A0A0R1GST5_9LACO</name>
<gene>
    <name evidence="3" type="ORF">FC07_GL000154</name>
</gene>
<keyword evidence="4" id="KW-1185">Reference proteome</keyword>
<reference evidence="3 4" key="1">
    <citation type="journal article" date="2015" name="Genome Announc.">
        <title>Expanding the biotechnology potential of lactobacilli through comparative genomics of 213 strains and associated genera.</title>
        <authorList>
            <person name="Sun Z."/>
            <person name="Harris H.M."/>
            <person name="McCann A."/>
            <person name="Guo C."/>
            <person name="Argimon S."/>
            <person name="Zhang W."/>
            <person name="Yang X."/>
            <person name="Jeffery I.B."/>
            <person name="Cooney J.C."/>
            <person name="Kagawa T.F."/>
            <person name="Liu W."/>
            <person name="Song Y."/>
            <person name="Salvetti E."/>
            <person name="Wrobel A."/>
            <person name="Rasinkangas P."/>
            <person name="Parkhill J."/>
            <person name="Rea M.C."/>
            <person name="O'Sullivan O."/>
            <person name="Ritari J."/>
            <person name="Douillard F.P."/>
            <person name="Paul Ross R."/>
            <person name="Yang R."/>
            <person name="Briner A.E."/>
            <person name="Felis G.E."/>
            <person name="de Vos W.M."/>
            <person name="Barrangou R."/>
            <person name="Klaenhammer T.R."/>
            <person name="Caufield P.W."/>
            <person name="Cui Y."/>
            <person name="Zhang H."/>
            <person name="O'Toole P.W."/>
        </authorList>
    </citation>
    <scope>NUCLEOTIDE SEQUENCE [LARGE SCALE GENOMIC DNA]</scope>
    <source>
        <strain evidence="3 4">DSM 20003</strain>
    </source>
</reference>
<evidence type="ECO:0000256" key="1">
    <source>
        <dbReference type="ARBA" id="ARBA00003238"/>
    </source>
</evidence>
<evidence type="ECO:0000256" key="2">
    <source>
        <dbReference type="ARBA" id="ARBA00023121"/>
    </source>
</evidence>
<dbReference type="InterPro" id="IPR003797">
    <property type="entry name" value="DegV"/>
</dbReference>
<dbReference type="Gene3D" id="2.20.28.50">
    <property type="entry name" value="degv family protein"/>
    <property type="match status" value="1"/>
</dbReference>
<dbReference type="NCBIfam" id="TIGR00762">
    <property type="entry name" value="DegV"/>
    <property type="match status" value="1"/>
</dbReference>
<dbReference type="Proteomes" id="UP000051461">
    <property type="component" value="Unassembled WGS sequence"/>
</dbReference>
<organism evidence="3 4">
    <name type="scientific">Loigolactobacillus bifermentans DSM 20003</name>
    <dbReference type="NCBI Taxonomy" id="1423726"/>
    <lineage>
        <taxon>Bacteria</taxon>
        <taxon>Bacillati</taxon>
        <taxon>Bacillota</taxon>
        <taxon>Bacilli</taxon>
        <taxon>Lactobacillales</taxon>
        <taxon>Lactobacillaceae</taxon>
        <taxon>Loigolactobacillus</taxon>
    </lineage>
</organism>
<evidence type="ECO:0000313" key="3">
    <source>
        <dbReference type="EMBL" id="KRK35427.1"/>
    </source>
</evidence>
<dbReference type="AlphaFoldDB" id="A0A0R1GST5"/>
<proteinExistence type="predicted"/>
<dbReference type="GO" id="GO:0008289">
    <property type="term" value="F:lipid binding"/>
    <property type="evidence" value="ECO:0007669"/>
    <property type="project" value="UniProtKB-KW"/>
</dbReference>
<dbReference type="PATRIC" id="fig|1423726.3.peg.162"/>
<dbReference type="InterPro" id="IPR043168">
    <property type="entry name" value="DegV_C"/>
</dbReference>
<dbReference type="Gene3D" id="3.30.1180.10">
    <property type="match status" value="1"/>
</dbReference>
<accession>A0A0R1GST5</accession>
<dbReference type="InterPro" id="IPR050270">
    <property type="entry name" value="DegV_domain_contain"/>
</dbReference>